<gene>
    <name evidence="4" type="ORF">TCM_031214</name>
</gene>
<evidence type="ECO:0000259" key="3">
    <source>
        <dbReference type="Pfam" id="PF00954"/>
    </source>
</evidence>
<dbReference type="InterPro" id="IPR000858">
    <property type="entry name" value="S_locus_glycoprot_dom"/>
</dbReference>
<dbReference type="Gramene" id="EOY12698">
    <property type="protein sequence ID" value="EOY12698"/>
    <property type="gene ID" value="TCM_031214"/>
</dbReference>
<name>A0A061F761_THECC</name>
<dbReference type="Pfam" id="PF00954">
    <property type="entry name" value="S_locus_glycop"/>
    <property type="match status" value="1"/>
</dbReference>
<dbReference type="GO" id="GO:0048544">
    <property type="term" value="P:recognition of pollen"/>
    <property type="evidence" value="ECO:0007669"/>
    <property type="project" value="InterPro"/>
</dbReference>
<dbReference type="AlphaFoldDB" id="A0A061F761"/>
<keyword evidence="1" id="KW-0732">Signal</keyword>
<protein>
    <recommendedName>
        <fullName evidence="3">S-locus glycoprotein domain-containing protein</fullName>
    </recommendedName>
</protein>
<sequence length="55" mass="6482">MNWKSFNTRLHMKCRKQAWMLFSFAPRDYCDRYGLCGSKGNCDGTQLPLFKGFKP</sequence>
<dbReference type="HOGENOM" id="CLU_3036272_0_0_1"/>
<keyword evidence="2" id="KW-1015">Disulfide bond</keyword>
<keyword evidence="5" id="KW-1185">Reference proteome</keyword>
<dbReference type="Proteomes" id="UP000026915">
    <property type="component" value="Chromosome 7"/>
</dbReference>
<evidence type="ECO:0000313" key="5">
    <source>
        <dbReference type="Proteomes" id="UP000026915"/>
    </source>
</evidence>
<feature type="domain" description="S-locus glycoprotein" evidence="3">
    <location>
        <begin position="11"/>
        <end position="55"/>
    </location>
</feature>
<reference evidence="4 5" key="1">
    <citation type="journal article" date="2013" name="Genome Biol.">
        <title>The genome sequence of the most widely cultivated cacao type and its use to identify candidate genes regulating pod color.</title>
        <authorList>
            <person name="Motamayor J.C."/>
            <person name="Mockaitis K."/>
            <person name="Schmutz J."/>
            <person name="Haiminen N."/>
            <person name="Iii D.L."/>
            <person name="Cornejo O."/>
            <person name="Findley S.D."/>
            <person name="Zheng P."/>
            <person name="Utro F."/>
            <person name="Royaert S."/>
            <person name="Saski C."/>
            <person name="Jenkins J."/>
            <person name="Podicheti R."/>
            <person name="Zhao M."/>
            <person name="Scheffler B.E."/>
            <person name="Stack J.C."/>
            <person name="Feltus F.A."/>
            <person name="Mustiga G.M."/>
            <person name="Amores F."/>
            <person name="Phillips W."/>
            <person name="Marelli J.P."/>
            <person name="May G.D."/>
            <person name="Shapiro H."/>
            <person name="Ma J."/>
            <person name="Bustamante C.D."/>
            <person name="Schnell R.J."/>
            <person name="Main D."/>
            <person name="Gilbert D."/>
            <person name="Parida L."/>
            <person name="Kuhn D.N."/>
        </authorList>
    </citation>
    <scope>NUCLEOTIDE SEQUENCE [LARGE SCALE GENOMIC DNA]</scope>
    <source>
        <strain evidence="5">cv. Matina 1-6</strain>
    </source>
</reference>
<evidence type="ECO:0000256" key="1">
    <source>
        <dbReference type="ARBA" id="ARBA00022729"/>
    </source>
</evidence>
<organism evidence="4 5">
    <name type="scientific">Theobroma cacao</name>
    <name type="common">Cacao</name>
    <name type="synonym">Cocoa</name>
    <dbReference type="NCBI Taxonomy" id="3641"/>
    <lineage>
        <taxon>Eukaryota</taxon>
        <taxon>Viridiplantae</taxon>
        <taxon>Streptophyta</taxon>
        <taxon>Embryophyta</taxon>
        <taxon>Tracheophyta</taxon>
        <taxon>Spermatophyta</taxon>
        <taxon>Magnoliopsida</taxon>
        <taxon>eudicotyledons</taxon>
        <taxon>Gunneridae</taxon>
        <taxon>Pentapetalae</taxon>
        <taxon>rosids</taxon>
        <taxon>malvids</taxon>
        <taxon>Malvales</taxon>
        <taxon>Malvaceae</taxon>
        <taxon>Byttnerioideae</taxon>
        <taxon>Theobroma</taxon>
    </lineage>
</organism>
<dbReference type="InParanoid" id="A0A061F761"/>
<evidence type="ECO:0000256" key="2">
    <source>
        <dbReference type="ARBA" id="ARBA00023157"/>
    </source>
</evidence>
<proteinExistence type="predicted"/>
<accession>A0A061F761</accession>
<dbReference type="EMBL" id="CM001885">
    <property type="protein sequence ID" value="EOY12698.1"/>
    <property type="molecule type" value="Genomic_DNA"/>
</dbReference>
<evidence type="ECO:0000313" key="4">
    <source>
        <dbReference type="EMBL" id="EOY12698.1"/>
    </source>
</evidence>